<evidence type="ECO:0000313" key="2">
    <source>
        <dbReference type="Proteomes" id="UP000554482"/>
    </source>
</evidence>
<dbReference type="AlphaFoldDB" id="A0A7J6VD99"/>
<name>A0A7J6VD99_THATH</name>
<reference evidence="1 2" key="1">
    <citation type="submission" date="2020-06" db="EMBL/GenBank/DDBJ databases">
        <title>Transcriptomic and genomic resources for Thalictrum thalictroides and T. hernandezii: Facilitating candidate gene discovery in an emerging model plant lineage.</title>
        <authorList>
            <person name="Arias T."/>
            <person name="Riano-Pachon D.M."/>
            <person name="Di Stilio V.S."/>
        </authorList>
    </citation>
    <scope>NUCLEOTIDE SEQUENCE [LARGE SCALE GENOMIC DNA]</scope>
    <source>
        <strain evidence="2">cv. WT478/WT964</strain>
        <tissue evidence="1">Leaves</tissue>
    </source>
</reference>
<organism evidence="1 2">
    <name type="scientific">Thalictrum thalictroides</name>
    <name type="common">Rue-anemone</name>
    <name type="synonym">Anemone thalictroides</name>
    <dbReference type="NCBI Taxonomy" id="46969"/>
    <lineage>
        <taxon>Eukaryota</taxon>
        <taxon>Viridiplantae</taxon>
        <taxon>Streptophyta</taxon>
        <taxon>Embryophyta</taxon>
        <taxon>Tracheophyta</taxon>
        <taxon>Spermatophyta</taxon>
        <taxon>Magnoliopsida</taxon>
        <taxon>Ranunculales</taxon>
        <taxon>Ranunculaceae</taxon>
        <taxon>Thalictroideae</taxon>
        <taxon>Thalictrum</taxon>
    </lineage>
</organism>
<gene>
    <name evidence="1" type="ORF">FRX31_027328</name>
</gene>
<comment type="caution">
    <text evidence="1">The sequence shown here is derived from an EMBL/GenBank/DDBJ whole genome shotgun (WGS) entry which is preliminary data.</text>
</comment>
<evidence type="ECO:0000313" key="1">
    <source>
        <dbReference type="EMBL" id="KAF5183084.1"/>
    </source>
</evidence>
<proteinExistence type="predicted"/>
<dbReference type="EMBL" id="JABWDY010033959">
    <property type="protein sequence ID" value="KAF5183084.1"/>
    <property type="molecule type" value="Genomic_DNA"/>
</dbReference>
<sequence length="132" mass="15811">MGARYRVLHRNMVSTVFCKSSSIVEMPREEAYWLWRAMMGDRLDILLLIWTQMVNTFNEPVNKCLPFGALIKELVPTGFFEEDTPMMDALEAIGHKVFRAMRLTRRRFLHLWEESRTSWQLKFQEWPLSKRL</sequence>
<keyword evidence="2" id="KW-1185">Reference proteome</keyword>
<dbReference type="Proteomes" id="UP000554482">
    <property type="component" value="Unassembled WGS sequence"/>
</dbReference>
<protein>
    <submittedName>
        <fullName evidence="1">Uncharacterized protein</fullName>
    </submittedName>
</protein>
<accession>A0A7J6VD99</accession>